<reference evidence="3 4" key="1">
    <citation type="submission" date="2024-03" db="EMBL/GenBank/DDBJ databases">
        <title>Sequence of Lycoming College Course Isolates.</title>
        <authorList>
            <person name="Plotts O."/>
            <person name="Newman J."/>
        </authorList>
    </citation>
    <scope>NUCLEOTIDE SEQUENCE [LARGE SCALE GENOMIC DNA]</scope>
    <source>
        <strain evidence="3 4">CJB-3</strain>
    </source>
</reference>
<sequence>MQIHKKRLFILLLCALIPVVRLCAQTLPDAITKKIDGLFTKWNTPNTPGCVIGIVRNDSLIYAKGYGLANMEYGVPNTPETIYHMASVSKQFTAYAIVLLAQQGKLKLDDDIHKHLPWFPDLKEKITIRNLLNHTSGIRDQWQLLAISGTRLDDVITQEHIVKVLSKQQALNFKPGEEYSYSNSGFTMLAEIVKSVTGKTLRQFTDSVIFKPLGMNSTHFHDDYTEVVKNRSYSYYPREGGGFNNSILSYSNAGATSLFTNVDDMAKWVMNFYKPTVGTAEDIRLLTQKGKFNNGKESDYALGIVNNTYKGWRQYSHNGADAGYRTSVVTFPDLKMGFIVFSNVGDFNPGGKGYEIADLFIKDTTAKATKPEAKPVDTNKAVLKDITAAKKFEGNYIADDGAQFGFKLKNQKLYWDRYGRSDVLLEAEKGTFMVASSPDVKFQFSTAKGDTVVKQWWPDGKRSLIKYAVSNQTDKQLQAYAGTYYCPELDCKYGIVLKGHDLILTNSKYEDSKLKLIGKNHAGTDYWWMGHLKMLRDNKNQIIGFEVNDGRIMHLRFNKIE</sequence>
<dbReference type="EC" id="3.1.1.103" evidence="3"/>
<name>A0ABU8NIV9_9SPHI</name>
<dbReference type="GO" id="GO:0016787">
    <property type="term" value="F:hydrolase activity"/>
    <property type="evidence" value="ECO:0007669"/>
    <property type="project" value="UniProtKB-KW"/>
</dbReference>
<dbReference type="PANTHER" id="PTHR46825:SF9">
    <property type="entry name" value="BETA-LACTAMASE-RELATED DOMAIN-CONTAINING PROTEIN"/>
    <property type="match status" value="1"/>
</dbReference>
<dbReference type="Proteomes" id="UP001378956">
    <property type="component" value="Unassembled WGS sequence"/>
</dbReference>
<keyword evidence="3" id="KW-0378">Hydrolase</keyword>
<accession>A0ABU8NIV9</accession>
<feature type="domain" description="Beta-lactamase-related" evidence="2">
    <location>
        <begin position="45"/>
        <end position="349"/>
    </location>
</feature>
<dbReference type="RefSeq" id="WP_288884183.1">
    <property type="nucleotide sequence ID" value="NZ_CBFGNQ010000049.1"/>
</dbReference>
<comment type="caution">
    <text evidence="3">The sequence shown here is derived from an EMBL/GenBank/DDBJ whole genome shotgun (WGS) entry which is preliminary data.</text>
</comment>
<dbReference type="SUPFAM" id="SSF56601">
    <property type="entry name" value="beta-lactamase/transpeptidase-like"/>
    <property type="match status" value="1"/>
</dbReference>
<dbReference type="Pfam" id="PF00144">
    <property type="entry name" value="Beta-lactamase"/>
    <property type="match status" value="1"/>
</dbReference>
<organism evidence="3 4">
    <name type="scientific">Pedobacter panaciterrae</name>
    <dbReference type="NCBI Taxonomy" id="363849"/>
    <lineage>
        <taxon>Bacteria</taxon>
        <taxon>Pseudomonadati</taxon>
        <taxon>Bacteroidota</taxon>
        <taxon>Sphingobacteriia</taxon>
        <taxon>Sphingobacteriales</taxon>
        <taxon>Sphingobacteriaceae</taxon>
        <taxon>Pedobacter</taxon>
    </lineage>
</organism>
<feature type="chain" id="PRO_5046669864" evidence="1">
    <location>
        <begin position="25"/>
        <end position="561"/>
    </location>
</feature>
<dbReference type="InterPro" id="IPR001466">
    <property type="entry name" value="Beta-lactam-related"/>
</dbReference>
<keyword evidence="1" id="KW-0732">Signal</keyword>
<dbReference type="EMBL" id="JBBEUB010000002">
    <property type="protein sequence ID" value="MEJ2902174.1"/>
    <property type="molecule type" value="Genomic_DNA"/>
</dbReference>
<dbReference type="InterPro" id="IPR050491">
    <property type="entry name" value="AmpC-like"/>
</dbReference>
<dbReference type="PANTHER" id="PTHR46825">
    <property type="entry name" value="D-ALANYL-D-ALANINE-CARBOXYPEPTIDASE/ENDOPEPTIDASE AMPH"/>
    <property type="match status" value="1"/>
</dbReference>
<dbReference type="InterPro" id="IPR012338">
    <property type="entry name" value="Beta-lactam/transpept-like"/>
</dbReference>
<proteinExistence type="predicted"/>
<dbReference type="Gene3D" id="3.40.710.10">
    <property type="entry name" value="DD-peptidase/beta-lactamase superfamily"/>
    <property type="match status" value="1"/>
</dbReference>
<evidence type="ECO:0000259" key="2">
    <source>
        <dbReference type="Pfam" id="PF00144"/>
    </source>
</evidence>
<protein>
    <submittedName>
        <fullName evidence="3">Serine hydrolase domain-containing protein</fullName>
        <ecNumber evidence="3">3.1.1.103</ecNumber>
    </submittedName>
</protein>
<evidence type="ECO:0000256" key="1">
    <source>
        <dbReference type="SAM" id="SignalP"/>
    </source>
</evidence>
<gene>
    <name evidence="3" type="ORF">WAE58_07050</name>
</gene>
<evidence type="ECO:0000313" key="3">
    <source>
        <dbReference type="EMBL" id="MEJ2902174.1"/>
    </source>
</evidence>
<keyword evidence="4" id="KW-1185">Reference proteome</keyword>
<feature type="signal peptide" evidence="1">
    <location>
        <begin position="1"/>
        <end position="24"/>
    </location>
</feature>
<evidence type="ECO:0000313" key="4">
    <source>
        <dbReference type="Proteomes" id="UP001378956"/>
    </source>
</evidence>